<evidence type="ECO:0008006" key="4">
    <source>
        <dbReference type="Google" id="ProtNLM"/>
    </source>
</evidence>
<proteinExistence type="predicted"/>
<organism evidence="2 3">
    <name type="scientific">Ensete ventricosum</name>
    <name type="common">Abyssinian banana</name>
    <name type="synonym">Musa ensete</name>
    <dbReference type="NCBI Taxonomy" id="4639"/>
    <lineage>
        <taxon>Eukaryota</taxon>
        <taxon>Viridiplantae</taxon>
        <taxon>Streptophyta</taxon>
        <taxon>Embryophyta</taxon>
        <taxon>Tracheophyta</taxon>
        <taxon>Spermatophyta</taxon>
        <taxon>Magnoliopsida</taxon>
        <taxon>Liliopsida</taxon>
        <taxon>Zingiberales</taxon>
        <taxon>Musaceae</taxon>
        <taxon>Ensete</taxon>
    </lineage>
</organism>
<feature type="compositionally biased region" description="Polar residues" evidence="1">
    <location>
        <begin position="100"/>
        <end position="112"/>
    </location>
</feature>
<gene>
    <name evidence="2" type="ORF">OPV22_023208</name>
</gene>
<evidence type="ECO:0000313" key="3">
    <source>
        <dbReference type="Proteomes" id="UP001222027"/>
    </source>
</evidence>
<comment type="caution">
    <text evidence="2">The sequence shown here is derived from an EMBL/GenBank/DDBJ whole genome shotgun (WGS) entry which is preliminary data.</text>
</comment>
<keyword evidence="3" id="KW-1185">Reference proteome</keyword>
<protein>
    <recommendedName>
        <fullName evidence="4">VQ domain-containing protein</fullName>
    </recommendedName>
</protein>
<name>A0AAV8PCJ3_ENSVE</name>
<evidence type="ECO:0000256" key="1">
    <source>
        <dbReference type="SAM" id="MobiDB-lite"/>
    </source>
</evidence>
<feature type="region of interest" description="Disordered" evidence="1">
    <location>
        <begin position="75"/>
        <end position="118"/>
    </location>
</feature>
<feature type="region of interest" description="Disordered" evidence="1">
    <location>
        <begin position="1"/>
        <end position="21"/>
    </location>
</feature>
<accession>A0AAV8PCJ3</accession>
<dbReference type="EMBL" id="JAQQAF010000006">
    <property type="protein sequence ID" value="KAJ8479481.1"/>
    <property type="molecule type" value="Genomic_DNA"/>
</dbReference>
<reference evidence="2 3" key="1">
    <citation type="submission" date="2022-12" db="EMBL/GenBank/DDBJ databases">
        <title>Chromosome-scale assembly of the Ensete ventricosum genome.</title>
        <authorList>
            <person name="Dussert Y."/>
            <person name="Stocks J."/>
            <person name="Wendawek A."/>
            <person name="Woldeyes F."/>
            <person name="Nichols R.A."/>
            <person name="Borrell J.S."/>
        </authorList>
    </citation>
    <scope>NUCLEOTIDE SEQUENCE [LARGE SCALE GENOMIC DNA]</scope>
    <source>
        <strain evidence="3">cv. Maze</strain>
        <tissue evidence="2">Seeds</tissue>
    </source>
</reference>
<sequence>MSPLREALMDEARRGGGRGERLKKAYKKSHLFCKSSSSSSSPLSGTTASVVQQQHPVITYSRASRFIELVQKLTGLPPRSAARHREQSTGIGNSHRDGSDSTVLQNCFTSGNELDAAA</sequence>
<feature type="compositionally biased region" description="Basic and acidic residues" evidence="1">
    <location>
        <begin position="7"/>
        <end position="21"/>
    </location>
</feature>
<dbReference type="Proteomes" id="UP001222027">
    <property type="component" value="Unassembled WGS sequence"/>
</dbReference>
<evidence type="ECO:0000313" key="2">
    <source>
        <dbReference type="EMBL" id="KAJ8479481.1"/>
    </source>
</evidence>
<dbReference type="AlphaFoldDB" id="A0AAV8PCJ3"/>